<organism evidence="3 4">
    <name type="scientific">Nocardia farcinica</name>
    <dbReference type="NCBI Taxonomy" id="37329"/>
    <lineage>
        <taxon>Bacteria</taxon>
        <taxon>Bacillati</taxon>
        <taxon>Actinomycetota</taxon>
        <taxon>Actinomycetes</taxon>
        <taxon>Mycobacteriales</taxon>
        <taxon>Nocardiaceae</taxon>
        <taxon>Nocardia</taxon>
    </lineage>
</organism>
<dbReference type="Pfam" id="PF09995">
    <property type="entry name" value="MPAB_Lcp_cat"/>
    <property type="match status" value="1"/>
</dbReference>
<feature type="domain" description="ER-bound oxygenase mpaB/mpaB'/Rubber oxygenase catalytic" evidence="2">
    <location>
        <begin position="44"/>
        <end position="268"/>
    </location>
</feature>
<dbReference type="PANTHER" id="PTHR36151">
    <property type="entry name" value="BLR2777 PROTEIN"/>
    <property type="match status" value="1"/>
</dbReference>
<evidence type="ECO:0000313" key="3">
    <source>
        <dbReference type="EMBL" id="CRY82189.1"/>
    </source>
</evidence>
<geneLocation type="plasmid" evidence="3">
    <name>2</name>
</geneLocation>
<reference evidence="4" key="1">
    <citation type="submission" date="2015-03" db="EMBL/GenBank/DDBJ databases">
        <authorList>
            <consortium name="Pathogen Informatics"/>
        </authorList>
    </citation>
    <scope>NUCLEOTIDE SEQUENCE [LARGE SCALE GENOMIC DNA]</scope>
    <source>
        <strain evidence="4">NCTC11134</strain>
        <plasmid evidence="4">2</plasmid>
    </source>
</reference>
<dbReference type="AlphaFoldDB" id="A0A0H5P4F1"/>
<proteinExistence type="predicted"/>
<dbReference type="RefSeq" id="WP_060594314.1">
    <property type="nucleotide sequence ID" value="NZ_CAACYE020000001.1"/>
</dbReference>
<keyword evidence="3" id="KW-0614">Plasmid</keyword>
<accession>A0A0H5P4F1</accession>
<dbReference type="PANTHER" id="PTHR36151:SF3">
    <property type="entry name" value="ER-BOUND OXYGENASE MPAB_MPAB'_RUBBER OXYGENASE CATALYTIC DOMAIN-CONTAINING PROTEIN"/>
    <property type="match status" value="1"/>
</dbReference>
<dbReference type="GO" id="GO:0016491">
    <property type="term" value="F:oxidoreductase activity"/>
    <property type="evidence" value="ECO:0007669"/>
    <property type="project" value="InterPro"/>
</dbReference>
<dbReference type="InterPro" id="IPR018713">
    <property type="entry name" value="MPAB/Lcp_cat_dom"/>
</dbReference>
<feature type="region of interest" description="Disordered" evidence="1">
    <location>
        <begin position="1"/>
        <end position="29"/>
    </location>
</feature>
<name>A0A0H5P4F1_NOCFR</name>
<gene>
    <name evidence="3" type="ORF">ERS450000_04834</name>
</gene>
<dbReference type="EMBL" id="LN868939">
    <property type="protein sequence ID" value="CRY82189.1"/>
    <property type="molecule type" value="Genomic_DNA"/>
</dbReference>
<evidence type="ECO:0000259" key="2">
    <source>
        <dbReference type="Pfam" id="PF09995"/>
    </source>
</evidence>
<evidence type="ECO:0000313" key="4">
    <source>
        <dbReference type="Proteomes" id="UP000057820"/>
    </source>
</evidence>
<evidence type="ECO:0000256" key="1">
    <source>
        <dbReference type="SAM" id="MobiDB-lite"/>
    </source>
</evidence>
<dbReference type="Proteomes" id="UP000057820">
    <property type="component" value="Plasmid 2"/>
</dbReference>
<protein>
    <submittedName>
        <fullName evidence="3">Uncharacterized protein conserved in bacteria</fullName>
    </submittedName>
</protein>
<dbReference type="KEGG" id="nfr:ERS450000_04834"/>
<sequence length="302" mass="34610">MTAVAAPDHRHGSTPLTTEQTRIHIPTAHRPFTKRPLKLRDALDFWSFAGAAANVAMQMSHPGVGYGVAESKVDSGALMKHPWKRARTTTTYLAVAILGTDEERRAYREAVDAVHRHVRSEPGAKVKYNAFDRHLQLWVAACLYIGFEDTYQLLSGKMSDEQAEAFYASSSTLGTTLQVTEDMWPATRAEFDAYWNKACEQAVLDDHVRAYIDDLLNLRMIHWSLRLPFRNLLKFLTTGFLAPYFREQMGLEWTAADQRRFEHLFLFVGFVNRFIPRFVRHGGSHLLMADLKRRKRRGKNLV</sequence>